<dbReference type="Pfam" id="PF00069">
    <property type="entry name" value="Pkinase"/>
    <property type="match status" value="1"/>
</dbReference>
<organism evidence="6 7">
    <name type="scientific">Tritrichomonas musculus</name>
    <dbReference type="NCBI Taxonomy" id="1915356"/>
    <lineage>
        <taxon>Eukaryota</taxon>
        <taxon>Metamonada</taxon>
        <taxon>Parabasalia</taxon>
        <taxon>Tritrichomonadida</taxon>
        <taxon>Tritrichomonadidae</taxon>
        <taxon>Tritrichomonas</taxon>
    </lineage>
</organism>
<dbReference type="InterPro" id="IPR011009">
    <property type="entry name" value="Kinase-like_dom_sf"/>
</dbReference>
<dbReference type="PROSITE" id="PS50011">
    <property type="entry name" value="PROTEIN_KINASE_DOM"/>
    <property type="match status" value="1"/>
</dbReference>
<keyword evidence="3" id="KW-0418">Kinase</keyword>
<evidence type="ECO:0000313" key="7">
    <source>
        <dbReference type="Proteomes" id="UP001470230"/>
    </source>
</evidence>
<evidence type="ECO:0000256" key="2">
    <source>
        <dbReference type="ARBA" id="ARBA00022741"/>
    </source>
</evidence>
<proteinExistence type="predicted"/>
<keyword evidence="4" id="KW-0067">ATP-binding</keyword>
<dbReference type="InterPro" id="IPR000719">
    <property type="entry name" value="Prot_kinase_dom"/>
</dbReference>
<keyword evidence="2" id="KW-0547">Nucleotide-binding</keyword>
<evidence type="ECO:0000256" key="4">
    <source>
        <dbReference type="ARBA" id="ARBA00022840"/>
    </source>
</evidence>
<evidence type="ECO:0000256" key="1">
    <source>
        <dbReference type="ARBA" id="ARBA00022679"/>
    </source>
</evidence>
<dbReference type="Proteomes" id="UP001470230">
    <property type="component" value="Unassembled WGS sequence"/>
</dbReference>
<gene>
    <name evidence="6" type="ORF">M9Y10_000379</name>
</gene>
<evidence type="ECO:0000313" key="6">
    <source>
        <dbReference type="EMBL" id="KAK8898110.1"/>
    </source>
</evidence>
<name>A0ABR2L425_9EUKA</name>
<protein>
    <recommendedName>
        <fullName evidence="5">Protein kinase domain-containing protein</fullName>
    </recommendedName>
</protein>
<feature type="domain" description="Protein kinase" evidence="5">
    <location>
        <begin position="1"/>
        <end position="145"/>
    </location>
</feature>
<sequence length="145" mass="16479">MRYIHNFMDHDLKPSNILPSKVCHVHISDSGIAKEESLETSQAKGVGTLRFMTTELLASDEDDCAHYTNTIDVYSFGVTLVYIVTVNLPKFKMKNVVNGVLPPLPSTIMYWVRELIISCFSFEAENRPSFDQIFEIMKEKANARS</sequence>
<keyword evidence="7" id="KW-1185">Reference proteome</keyword>
<dbReference type="Gene3D" id="1.10.510.10">
    <property type="entry name" value="Transferase(Phosphotransferase) domain 1"/>
    <property type="match status" value="1"/>
</dbReference>
<dbReference type="PANTHER" id="PTHR44329">
    <property type="entry name" value="SERINE/THREONINE-PROTEIN KINASE TNNI3K-RELATED"/>
    <property type="match status" value="1"/>
</dbReference>
<keyword evidence="1" id="KW-0808">Transferase</keyword>
<dbReference type="EMBL" id="JAPFFF010000001">
    <property type="protein sequence ID" value="KAK8898110.1"/>
    <property type="molecule type" value="Genomic_DNA"/>
</dbReference>
<accession>A0ABR2L425</accession>
<evidence type="ECO:0000256" key="3">
    <source>
        <dbReference type="ARBA" id="ARBA00022777"/>
    </source>
</evidence>
<reference evidence="6 7" key="1">
    <citation type="submission" date="2024-04" db="EMBL/GenBank/DDBJ databases">
        <title>Tritrichomonas musculus Genome.</title>
        <authorList>
            <person name="Alves-Ferreira E."/>
            <person name="Grigg M."/>
            <person name="Lorenzi H."/>
            <person name="Galac M."/>
        </authorList>
    </citation>
    <scope>NUCLEOTIDE SEQUENCE [LARGE SCALE GENOMIC DNA]</scope>
    <source>
        <strain evidence="6 7">EAF2021</strain>
    </source>
</reference>
<dbReference type="InterPro" id="IPR051681">
    <property type="entry name" value="Ser/Thr_Kinases-Pseudokinases"/>
</dbReference>
<dbReference type="PANTHER" id="PTHR44329:SF288">
    <property type="entry name" value="MITOGEN-ACTIVATED PROTEIN KINASE KINASE KINASE 20"/>
    <property type="match status" value="1"/>
</dbReference>
<evidence type="ECO:0000259" key="5">
    <source>
        <dbReference type="PROSITE" id="PS50011"/>
    </source>
</evidence>
<dbReference type="SUPFAM" id="SSF56112">
    <property type="entry name" value="Protein kinase-like (PK-like)"/>
    <property type="match status" value="1"/>
</dbReference>
<comment type="caution">
    <text evidence="6">The sequence shown here is derived from an EMBL/GenBank/DDBJ whole genome shotgun (WGS) entry which is preliminary data.</text>
</comment>